<reference evidence="2" key="1">
    <citation type="submission" date="2016-11" db="EMBL/GenBank/DDBJ databases">
        <authorList>
            <person name="Jaros S."/>
            <person name="Januszkiewicz K."/>
            <person name="Wedrychowicz H."/>
        </authorList>
    </citation>
    <scope>NUCLEOTIDE SEQUENCE</scope>
    <source>
        <strain evidence="2">ACA-DC 565</strain>
    </source>
</reference>
<dbReference type="EMBL" id="LT634362">
    <property type="protein sequence ID" value="SFZ87060.1"/>
    <property type="molecule type" value="Genomic_DNA"/>
</dbReference>
<dbReference type="AlphaFoldDB" id="A0A1K2I3U8"/>
<feature type="transmembrane region" description="Helical" evidence="1">
    <location>
        <begin position="298"/>
        <end position="317"/>
    </location>
</feature>
<feature type="transmembrane region" description="Helical" evidence="1">
    <location>
        <begin position="125"/>
        <end position="156"/>
    </location>
</feature>
<name>A0A1K2I3U8_9LACO</name>
<dbReference type="Pfam" id="PF14897">
    <property type="entry name" value="EpsG"/>
    <property type="match status" value="1"/>
</dbReference>
<proteinExistence type="predicted"/>
<gene>
    <name evidence="2" type="ORF">LREN565_0173</name>
</gene>
<keyword evidence="1" id="KW-0812">Transmembrane</keyword>
<protein>
    <submittedName>
        <fullName evidence="2">Capsular polysaccharide biosynthesis protein</fullName>
    </submittedName>
</protein>
<keyword evidence="1" id="KW-0472">Membrane</keyword>
<feature type="transmembrane region" description="Helical" evidence="1">
    <location>
        <begin position="241"/>
        <end position="261"/>
    </location>
</feature>
<feature type="transmembrane region" description="Helical" evidence="1">
    <location>
        <begin position="91"/>
        <end position="113"/>
    </location>
</feature>
<evidence type="ECO:0000256" key="1">
    <source>
        <dbReference type="SAM" id="Phobius"/>
    </source>
</evidence>
<keyword evidence="1" id="KW-1133">Transmembrane helix</keyword>
<organism evidence="2">
    <name type="scientific">Loigolactobacillus rennini</name>
    <dbReference type="NCBI Taxonomy" id="238013"/>
    <lineage>
        <taxon>Bacteria</taxon>
        <taxon>Bacillati</taxon>
        <taxon>Bacillota</taxon>
        <taxon>Bacilli</taxon>
        <taxon>Lactobacillales</taxon>
        <taxon>Lactobacillaceae</taxon>
        <taxon>Loigolactobacillus</taxon>
    </lineage>
</organism>
<feature type="transmembrane region" description="Helical" evidence="1">
    <location>
        <begin position="162"/>
        <end position="188"/>
    </location>
</feature>
<feature type="transmembrane region" description="Helical" evidence="1">
    <location>
        <begin position="273"/>
        <end position="292"/>
    </location>
</feature>
<feature type="transmembrane region" description="Helical" evidence="1">
    <location>
        <begin position="197"/>
        <end position="216"/>
    </location>
</feature>
<dbReference type="InterPro" id="IPR049458">
    <property type="entry name" value="EpsG-like"/>
</dbReference>
<evidence type="ECO:0000313" key="2">
    <source>
        <dbReference type="EMBL" id="SFZ87060.1"/>
    </source>
</evidence>
<feature type="transmembrane region" description="Helical" evidence="1">
    <location>
        <begin position="324"/>
        <end position="344"/>
    </location>
</feature>
<feature type="transmembrane region" description="Helical" evidence="1">
    <location>
        <begin position="25"/>
        <end position="43"/>
    </location>
</feature>
<accession>A0A1K2I3U8</accession>
<sequence>MLFYQVVIIGIFVLNVLINHDKKAYNYYALTITFIIIVGISGLKSINVGSDTPVYANLFYNSINEQVSLSNLFTQRFEGGYVYLNQILFKIYPHVQILFIVVSVITIFCWLFVIDKLSNNISISIFLFFTFGLFSLLLSNLRQSLAMALVILAFYLLYKNHLILSVCLILLAGTFHISAFIFLGYLILRKIKINKTIIISAIIVSVGGYISFNKILSVGTSLFSKYSSYIENNVLDGETKVLSTITFGILVVTFILGNIIIKKSREKEDIYLQQLNLLILFACVFSFVAIQTSSFNRLTNYFSMFIIFYIPKILSLIKQTSTRFILAMLIVFSFFLYNFIIMYYRPEWNYIVPYSTFWQTIG</sequence>